<evidence type="ECO:0000313" key="2">
    <source>
        <dbReference type="Proteomes" id="UP000247233"/>
    </source>
</evidence>
<gene>
    <name evidence="1" type="ORF">BO70DRAFT_393211</name>
</gene>
<protein>
    <submittedName>
        <fullName evidence="1">Uncharacterized protein</fullName>
    </submittedName>
</protein>
<accession>A0A317WXH0</accession>
<dbReference type="GeneID" id="37068582"/>
<proteinExistence type="predicted"/>
<comment type="caution">
    <text evidence="1">The sequence shown here is derived from an EMBL/GenBank/DDBJ whole genome shotgun (WGS) entry which is preliminary data.</text>
</comment>
<evidence type="ECO:0000313" key="1">
    <source>
        <dbReference type="EMBL" id="PWY90022.1"/>
    </source>
</evidence>
<dbReference type="VEuPathDB" id="FungiDB:BO70DRAFT_393211"/>
<dbReference type="RefSeq" id="XP_025402853.1">
    <property type="nucleotide sequence ID" value="XM_025546345.1"/>
</dbReference>
<keyword evidence="2" id="KW-1185">Reference proteome</keyword>
<name>A0A317WXH0_9EURO</name>
<dbReference type="AlphaFoldDB" id="A0A317WXH0"/>
<organism evidence="1 2">
    <name type="scientific">Aspergillus heteromorphus CBS 117.55</name>
    <dbReference type="NCBI Taxonomy" id="1448321"/>
    <lineage>
        <taxon>Eukaryota</taxon>
        <taxon>Fungi</taxon>
        <taxon>Dikarya</taxon>
        <taxon>Ascomycota</taxon>
        <taxon>Pezizomycotina</taxon>
        <taxon>Eurotiomycetes</taxon>
        <taxon>Eurotiomycetidae</taxon>
        <taxon>Eurotiales</taxon>
        <taxon>Aspergillaceae</taxon>
        <taxon>Aspergillus</taxon>
        <taxon>Aspergillus subgen. Circumdati</taxon>
    </lineage>
</organism>
<dbReference type="Proteomes" id="UP000247233">
    <property type="component" value="Unassembled WGS sequence"/>
</dbReference>
<sequence>MASEIEMVLPTAFAYQGQPLSGRERRWIARPVLRSEPFTGCFPRDQVCGACRDPSGSKAFAHRTSVRGQRLGQKGYVPLLQTTQSSSWKCVRRHNRKLSSQHLAQKVLVICRISSSLYVATPQFFSASRQPGPSAVGVDSVTENHYYYITVLWYINLLLPPFLRTQPHGGC</sequence>
<reference evidence="1 2" key="1">
    <citation type="submission" date="2016-12" db="EMBL/GenBank/DDBJ databases">
        <title>The genomes of Aspergillus section Nigri reveals drivers in fungal speciation.</title>
        <authorList>
            <consortium name="DOE Joint Genome Institute"/>
            <person name="Vesth T.C."/>
            <person name="Nybo J."/>
            <person name="Theobald S."/>
            <person name="Brandl J."/>
            <person name="Frisvad J.C."/>
            <person name="Nielsen K.F."/>
            <person name="Lyhne E.K."/>
            <person name="Kogle M.E."/>
            <person name="Kuo A."/>
            <person name="Riley R."/>
            <person name="Clum A."/>
            <person name="Nolan M."/>
            <person name="Lipzen A."/>
            <person name="Salamov A."/>
            <person name="Henrissat B."/>
            <person name="Wiebenga A."/>
            <person name="De Vries R.P."/>
            <person name="Grigoriev I.V."/>
            <person name="Mortensen U.H."/>
            <person name="Andersen M.R."/>
            <person name="Baker S.E."/>
        </authorList>
    </citation>
    <scope>NUCLEOTIDE SEQUENCE [LARGE SCALE GENOMIC DNA]</scope>
    <source>
        <strain evidence="1 2">CBS 117.55</strain>
    </source>
</reference>
<dbReference type="EMBL" id="MSFL01000003">
    <property type="protein sequence ID" value="PWY90022.1"/>
    <property type="molecule type" value="Genomic_DNA"/>
</dbReference>